<evidence type="ECO:0000313" key="4">
    <source>
        <dbReference type="Proteomes" id="UP000193986"/>
    </source>
</evidence>
<dbReference type="InterPro" id="IPR055420">
    <property type="entry name" value="IgD3_Trs65"/>
</dbReference>
<dbReference type="GO" id="GO:0006891">
    <property type="term" value="P:intra-Golgi vesicle-mediated transport"/>
    <property type="evidence" value="ECO:0007669"/>
    <property type="project" value="InterPro"/>
</dbReference>
<accession>A0A1Y2BJC4</accession>
<feature type="compositionally biased region" description="Basic and acidic residues" evidence="1">
    <location>
        <begin position="134"/>
        <end position="146"/>
    </location>
</feature>
<dbReference type="Proteomes" id="UP000193986">
    <property type="component" value="Unassembled WGS sequence"/>
</dbReference>
<dbReference type="InParanoid" id="A0A1Y2BJC4"/>
<dbReference type="EMBL" id="MCFC01000002">
    <property type="protein sequence ID" value="ORY34881.1"/>
    <property type="molecule type" value="Genomic_DNA"/>
</dbReference>
<proteinExistence type="predicted"/>
<gene>
    <name evidence="3" type="ORF">BCR39DRAFT_515356</name>
</gene>
<dbReference type="OrthoDB" id="24630at2759"/>
<reference evidence="3 4" key="1">
    <citation type="submission" date="2016-07" db="EMBL/GenBank/DDBJ databases">
        <title>Pervasive Adenine N6-methylation of Active Genes in Fungi.</title>
        <authorList>
            <consortium name="DOE Joint Genome Institute"/>
            <person name="Mondo S.J."/>
            <person name="Dannebaum R.O."/>
            <person name="Kuo R.C."/>
            <person name="Labutti K."/>
            <person name="Haridas S."/>
            <person name="Kuo A."/>
            <person name="Salamov A."/>
            <person name="Ahrendt S.R."/>
            <person name="Lipzen A."/>
            <person name="Sullivan W."/>
            <person name="Andreopoulos W.B."/>
            <person name="Clum A."/>
            <person name="Lindquist E."/>
            <person name="Daum C."/>
            <person name="Ramamoorthy G.K."/>
            <person name="Gryganskyi A."/>
            <person name="Culley D."/>
            <person name="Magnuson J.K."/>
            <person name="James T.Y."/>
            <person name="O'Malley M.A."/>
            <person name="Stajich J.E."/>
            <person name="Spatafora J.W."/>
            <person name="Visel A."/>
            <person name="Grigoriev I.V."/>
        </authorList>
    </citation>
    <scope>NUCLEOTIDE SEQUENCE [LARGE SCALE GENOMIC DNA]</scope>
    <source>
        <strain evidence="3 4">68-887.2</strain>
    </source>
</reference>
<feature type="region of interest" description="Disordered" evidence="1">
    <location>
        <begin position="114"/>
        <end position="161"/>
    </location>
</feature>
<dbReference type="PANTHER" id="PTHR28159:SF1">
    <property type="entry name" value="TRAFFICKING PROTEIN PARTICLE COMPLEX II-SPECIFIC SUBUNIT 65"/>
    <property type="match status" value="1"/>
</dbReference>
<dbReference type="AlphaFoldDB" id="A0A1Y2BJC4"/>
<sequence length="789" mass="85602">MALTSSTLAFESLFHASSIDLLIPSYSSLPPTPAHDASADDIERWWEGVERAPRRHTAFLDEKLFYLLALTVPYDAFAELSGTPAVGSEPPSKFLHFLSRLQLTLTSAFVPQFAPSSQSSSAPGTASTLAPPETPHRHQTIPDDQSHLPPVTPNPFPRMASGEARYAGVEGTMVWEGPVEEHGENGGRRVILRTPQGWVVVWRGDLPIAFVRTNIQNPLLALTASITLREHPSHIRMHKKAGPSFDTASIRSGTETIRTDGGDVEVDGDDDIAAMEDIDLLGGLADDALPSSRLAPSLRQDLSLPSYPPGSLPTTAITPAPPLSSQTPPTASSGPSRERQRPPPPLILASSNTTLRRSYRRVLSLSAGLRVRMRTLLLPQLLPVSADYDDESEGEKRIVLIVEIENTLDSNLPVTYPFEIESVTVEVGGKGAKATAELVCQPEADSVFPLQLAPVEQYNLLYGVSVASAAEAREKSPESLARGDEQRPVAITVIGAPKLDGTTPTKSFHSRWNCTLDLGPYYASLAAVSPTPAVPPARNRFSKPPVVPQNAIAGDKRYSLASLLTDKSSQPSPNPAHRPPNRIVSGTTLRPLMPSHIANAPQGQRVPSMRPPLRGSIENAGLLVSVKILRHPDDFASNATAGPSSQTVRRLEPFSLEVFVHNRTYEVRRFRLVVPGRQEDDIGHRVREVWERRKKRRNDDGSWGADDVVLRSALAKHLASAPALIPLENDIRCGPLLPGASLSARIRFLALRDGVHRIEKLRVQGAGDEFNFVLTPVVDVVVGDGVDDL</sequence>
<feature type="region of interest" description="Disordered" evidence="1">
    <location>
        <begin position="300"/>
        <end position="351"/>
    </location>
</feature>
<feature type="compositionally biased region" description="Low complexity" evidence="1">
    <location>
        <begin position="114"/>
        <end position="128"/>
    </location>
</feature>
<feature type="domain" description="Trafficking protein particle complex II-specific subunit 65 IgD3" evidence="2">
    <location>
        <begin position="642"/>
        <end position="763"/>
    </location>
</feature>
<protein>
    <submittedName>
        <fullName evidence="3">TRAPP trafficking subunit Trs65-domain-containing protein</fullName>
    </submittedName>
</protein>
<evidence type="ECO:0000259" key="2">
    <source>
        <dbReference type="Pfam" id="PF12735"/>
    </source>
</evidence>
<dbReference type="InterPro" id="IPR024662">
    <property type="entry name" value="Trs65"/>
</dbReference>
<dbReference type="GO" id="GO:1990071">
    <property type="term" value="C:TRAPPII protein complex"/>
    <property type="evidence" value="ECO:0007669"/>
    <property type="project" value="InterPro"/>
</dbReference>
<dbReference type="PANTHER" id="PTHR28159">
    <property type="entry name" value="TRAFFICKING PROTEIN PARTICLE COMPLEX II-SPECIFIC SUBUNIT 65"/>
    <property type="match status" value="1"/>
</dbReference>
<comment type="caution">
    <text evidence="3">The sequence shown here is derived from an EMBL/GenBank/DDBJ whole genome shotgun (WGS) entry which is preliminary data.</text>
</comment>
<dbReference type="Pfam" id="PF12735">
    <property type="entry name" value="IgD3_Trs65"/>
    <property type="match status" value="1"/>
</dbReference>
<keyword evidence="4" id="KW-1185">Reference proteome</keyword>
<feature type="compositionally biased region" description="Polar residues" evidence="1">
    <location>
        <begin position="326"/>
        <end position="335"/>
    </location>
</feature>
<evidence type="ECO:0000313" key="3">
    <source>
        <dbReference type="EMBL" id="ORY34881.1"/>
    </source>
</evidence>
<organism evidence="3 4">
    <name type="scientific">Naematelia encephala</name>
    <dbReference type="NCBI Taxonomy" id="71784"/>
    <lineage>
        <taxon>Eukaryota</taxon>
        <taxon>Fungi</taxon>
        <taxon>Dikarya</taxon>
        <taxon>Basidiomycota</taxon>
        <taxon>Agaricomycotina</taxon>
        <taxon>Tremellomycetes</taxon>
        <taxon>Tremellales</taxon>
        <taxon>Naemateliaceae</taxon>
        <taxon>Naematelia</taxon>
    </lineage>
</organism>
<name>A0A1Y2BJC4_9TREE</name>
<evidence type="ECO:0000256" key="1">
    <source>
        <dbReference type="SAM" id="MobiDB-lite"/>
    </source>
</evidence>
<dbReference type="GO" id="GO:0005802">
    <property type="term" value="C:trans-Golgi network"/>
    <property type="evidence" value="ECO:0007669"/>
    <property type="project" value="TreeGrafter"/>
</dbReference>